<organism evidence="1 2">
    <name type="scientific">Glomus cerebriforme</name>
    <dbReference type="NCBI Taxonomy" id="658196"/>
    <lineage>
        <taxon>Eukaryota</taxon>
        <taxon>Fungi</taxon>
        <taxon>Fungi incertae sedis</taxon>
        <taxon>Mucoromycota</taxon>
        <taxon>Glomeromycotina</taxon>
        <taxon>Glomeromycetes</taxon>
        <taxon>Glomerales</taxon>
        <taxon>Glomeraceae</taxon>
        <taxon>Glomus</taxon>
    </lineage>
</organism>
<dbReference type="Proteomes" id="UP000265703">
    <property type="component" value="Unassembled WGS sequence"/>
</dbReference>
<comment type="caution">
    <text evidence="1">The sequence shown here is derived from an EMBL/GenBank/DDBJ whole genome shotgun (WGS) entry which is preliminary data.</text>
</comment>
<reference evidence="1 2" key="1">
    <citation type="submission" date="2018-06" db="EMBL/GenBank/DDBJ databases">
        <title>Comparative genomics reveals the genomic features of Rhizophagus irregularis, R. cerebriforme, R. diaphanum and Gigaspora rosea, and their symbiotic lifestyle signature.</title>
        <authorList>
            <person name="Morin E."/>
            <person name="San Clemente H."/>
            <person name="Chen E.C.H."/>
            <person name="De La Providencia I."/>
            <person name="Hainaut M."/>
            <person name="Kuo A."/>
            <person name="Kohler A."/>
            <person name="Murat C."/>
            <person name="Tang N."/>
            <person name="Roy S."/>
            <person name="Loubradou J."/>
            <person name="Henrissat B."/>
            <person name="Grigoriev I.V."/>
            <person name="Corradi N."/>
            <person name="Roux C."/>
            <person name="Martin F.M."/>
        </authorList>
    </citation>
    <scope>NUCLEOTIDE SEQUENCE [LARGE SCALE GENOMIC DNA]</scope>
    <source>
        <strain evidence="1 2">DAOM 227022</strain>
    </source>
</reference>
<evidence type="ECO:0000313" key="2">
    <source>
        <dbReference type="Proteomes" id="UP000265703"/>
    </source>
</evidence>
<accession>A0A397T089</accession>
<gene>
    <name evidence="1" type="ORF">C1645_806131</name>
</gene>
<protein>
    <submittedName>
        <fullName evidence="1">Uncharacterized protein</fullName>
    </submittedName>
</protein>
<evidence type="ECO:0000313" key="1">
    <source>
        <dbReference type="EMBL" id="RIA89655.1"/>
    </source>
</evidence>
<dbReference type="AlphaFoldDB" id="A0A397T089"/>
<proteinExistence type="predicted"/>
<name>A0A397T089_9GLOM</name>
<keyword evidence="2" id="KW-1185">Reference proteome</keyword>
<sequence>MTSLQNRTFSQTPLNIPFTILTERFHVIKSDQRGYNRMCREEAEAAERCLIYNAFKLRVRNVFADLRPPLISMLNASVGYPRKRNFTKELFNEFCLLDMREAYDEVLLPRAFIETSSNLLTDWQNDFHYFMTGSPVLSRTLKAKKGCKKSKNHLKVDAPTYDEIWQTFHEHYRLHIANNLNKFPMFTAQSVKQTSPFSLDLQVNKHFRLLLE</sequence>
<dbReference type="EMBL" id="QKYT01000211">
    <property type="protein sequence ID" value="RIA89655.1"/>
    <property type="molecule type" value="Genomic_DNA"/>
</dbReference>